<evidence type="ECO:0000313" key="8">
    <source>
        <dbReference type="Proteomes" id="UP000296049"/>
    </source>
</evidence>
<dbReference type="InterPro" id="IPR027417">
    <property type="entry name" value="P-loop_NTPase"/>
</dbReference>
<dbReference type="EMBL" id="KB753939">
    <property type="protein sequence ID" value="EOA92928.1"/>
    <property type="molecule type" value="Genomic_DNA"/>
</dbReference>
<evidence type="ECO:0000256" key="1">
    <source>
        <dbReference type="ARBA" id="ARBA00004245"/>
    </source>
</evidence>
<reference evidence="8" key="1">
    <citation type="journal article" date="2013" name="Nat. Genet.">
        <title>The duck genome and transcriptome provide insight into an avian influenza virus reservoir species.</title>
        <authorList>
            <person name="Huang Y."/>
            <person name="Li Y."/>
            <person name="Burt D.W."/>
            <person name="Chen H."/>
            <person name="Zhang Y."/>
            <person name="Qian W."/>
            <person name="Kim H."/>
            <person name="Gan S."/>
            <person name="Zhao Y."/>
            <person name="Li J."/>
            <person name="Yi K."/>
            <person name="Feng H."/>
            <person name="Zhu P."/>
            <person name="Li B."/>
            <person name="Liu Q."/>
            <person name="Fairley S."/>
            <person name="Magor K.E."/>
            <person name="Du Z."/>
            <person name="Hu X."/>
            <person name="Goodman L."/>
            <person name="Tafer H."/>
            <person name="Vignal A."/>
            <person name="Lee T."/>
            <person name="Kim K.W."/>
            <person name="Sheng Z."/>
            <person name="An Y."/>
            <person name="Searle S."/>
            <person name="Herrero J."/>
            <person name="Groenen M.A."/>
            <person name="Crooijmans R.P."/>
            <person name="Faraut T."/>
            <person name="Cai Q."/>
            <person name="Webster R.G."/>
            <person name="Aldridge J.R."/>
            <person name="Warren W.C."/>
            <person name="Bartschat S."/>
            <person name="Kehr S."/>
            <person name="Marz M."/>
            <person name="Stadler P.F."/>
            <person name="Smith J."/>
            <person name="Kraus R.H."/>
            <person name="Zhao Y."/>
            <person name="Ren L."/>
            <person name="Fei J."/>
            <person name="Morisson M."/>
            <person name="Kaiser P."/>
            <person name="Griffin D.K."/>
            <person name="Rao M."/>
            <person name="Pitel F."/>
            <person name="Wang J."/>
            <person name="Li N."/>
        </authorList>
    </citation>
    <scope>NUCLEOTIDE SEQUENCE [LARGE SCALE GENOMIC DNA]</scope>
</reference>
<comment type="caution">
    <text evidence="5">Lacks conserved residue(s) required for the propagation of feature annotation.</text>
</comment>
<evidence type="ECO:0000256" key="2">
    <source>
        <dbReference type="ARBA" id="ARBA00022741"/>
    </source>
</evidence>
<evidence type="ECO:0000256" key="3">
    <source>
        <dbReference type="ARBA" id="ARBA00022840"/>
    </source>
</evidence>
<evidence type="ECO:0000259" key="6">
    <source>
        <dbReference type="PROSITE" id="PS50067"/>
    </source>
</evidence>
<dbReference type="GO" id="GO:0005874">
    <property type="term" value="C:microtubule"/>
    <property type="evidence" value="ECO:0007669"/>
    <property type="project" value="TreeGrafter"/>
</dbReference>
<dbReference type="PANTHER" id="PTHR24115">
    <property type="entry name" value="KINESIN-RELATED"/>
    <property type="match status" value="1"/>
</dbReference>
<name>R0KIH3_ANAPL</name>
<keyword evidence="2" id="KW-0547">Nucleotide-binding</keyword>
<comment type="subcellular location">
    <subcellularLocation>
        <location evidence="1">Cytoplasm</location>
        <location evidence="1">Cytoskeleton</location>
    </subcellularLocation>
</comment>
<dbReference type="Pfam" id="PF00225">
    <property type="entry name" value="Kinesin"/>
    <property type="match status" value="1"/>
</dbReference>
<evidence type="ECO:0000256" key="5">
    <source>
        <dbReference type="PROSITE-ProRule" id="PRU00283"/>
    </source>
</evidence>
<dbReference type="Proteomes" id="UP000296049">
    <property type="component" value="Unassembled WGS sequence"/>
</dbReference>
<dbReference type="InterPro" id="IPR036961">
    <property type="entry name" value="Kinesin_motor_dom_sf"/>
</dbReference>
<organism evidence="7 8">
    <name type="scientific">Anas platyrhynchos</name>
    <name type="common">Mallard</name>
    <name type="synonym">Anas boschas</name>
    <dbReference type="NCBI Taxonomy" id="8839"/>
    <lineage>
        <taxon>Eukaryota</taxon>
        <taxon>Metazoa</taxon>
        <taxon>Chordata</taxon>
        <taxon>Craniata</taxon>
        <taxon>Vertebrata</taxon>
        <taxon>Euteleostomi</taxon>
        <taxon>Archelosauria</taxon>
        <taxon>Archosauria</taxon>
        <taxon>Dinosauria</taxon>
        <taxon>Saurischia</taxon>
        <taxon>Theropoda</taxon>
        <taxon>Coelurosauria</taxon>
        <taxon>Aves</taxon>
        <taxon>Neognathae</taxon>
        <taxon>Galloanserae</taxon>
        <taxon>Anseriformes</taxon>
        <taxon>Anatidae</taxon>
        <taxon>Anatinae</taxon>
        <taxon>Anas</taxon>
    </lineage>
</organism>
<dbReference type="GO" id="GO:0005634">
    <property type="term" value="C:nucleus"/>
    <property type="evidence" value="ECO:0007669"/>
    <property type="project" value="TreeGrafter"/>
</dbReference>
<dbReference type="GO" id="GO:0008017">
    <property type="term" value="F:microtubule binding"/>
    <property type="evidence" value="ECO:0007669"/>
    <property type="project" value="InterPro"/>
</dbReference>
<dbReference type="GO" id="GO:0016887">
    <property type="term" value="F:ATP hydrolysis activity"/>
    <property type="evidence" value="ECO:0007669"/>
    <property type="project" value="TreeGrafter"/>
</dbReference>
<dbReference type="GO" id="GO:0005524">
    <property type="term" value="F:ATP binding"/>
    <property type="evidence" value="ECO:0007669"/>
    <property type="project" value="UniProtKB-KW"/>
</dbReference>
<dbReference type="InterPro" id="IPR001752">
    <property type="entry name" value="Kinesin_motor_dom"/>
</dbReference>
<dbReference type="AlphaFoldDB" id="R0KIH3"/>
<dbReference type="InterPro" id="IPR027640">
    <property type="entry name" value="Kinesin-like_fam"/>
</dbReference>
<gene>
    <name evidence="7" type="ORF">Anapl_18112</name>
</gene>
<dbReference type="GO" id="GO:0051256">
    <property type="term" value="P:mitotic spindle midzone assembly"/>
    <property type="evidence" value="ECO:0007669"/>
    <property type="project" value="TreeGrafter"/>
</dbReference>
<keyword evidence="3" id="KW-0067">ATP-binding</keyword>
<evidence type="ECO:0000256" key="4">
    <source>
        <dbReference type="ARBA" id="ARBA00023212"/>
    </source>
</evidence>
<dbReference type="SMART" id="SM00129">
    <property type="entry name" value="KISc"/>
    <property type="match status" value="1"/>
</dbReference>
<dbReference type="GO" id="GO:0007018">
    <property type="term" value="P:microtubule-based movement"/>
    <property type="evidence" value="ECO:0007669"/>
    <property type="project" value="InterPro"/>
</dbReference>
<keyword evidence="8" id="KW-1185">Reference proteome</keyword>
<dbReference type="GO" id="GO:0005871">
    <property type="term" value="C:kinesin complex"/>
    <property type="evidence" value="ECO:0007669"/>
    <property type="project" value="TreeGrafter"/>
</dbReference>
<comment type="similarity">
    <text evidence="5">Belongs to the TRAFAC class myosin-kinesin ATPase superfamily. Kinesin family.</text>
</comment>
<feature type="domain" description="Kinesin motor" evidence="6">
    <location>
        <begin position="1"/>
        <end position="153"/>
    </location>
</feature>
<keyword evidence="4" id="KW-0963">Cytoplasm</keyword>
<evidence type="ECO:0000313" key="7">
    <source>
        <dbReference type="EMBL" id="EOA92928.1"/>
    </source>
</evidence>
<dbReference type="GO" id="GO:0003777">
    <property type="term" value="F:microtubule motor activity"/>
    <property type="evidence" value="ECO:0007669"/>
    <property type="project" value="InterPro"/>
</dbReference>
<dbReference type="PROSITE" id="PS50067">
    <property type="entry name" value="KINESIN_MOTOR_2"/>
    <property type="match status" value="1"/>
</dbReference>
<dbReference type="Gene3D" id="3.40.850.10">
    <property type="entry name" value="Kinesin motor domain"/>
    <property type="match status" value="1"/>
</dbReference>
<dbReference type="PANTHER" id="PTHR24115:SF600">
    <property type="entry name" value="KINESIN-LIKE PROTEIN KIF23"/>
    <property type="match status" value="1"/>
</dbReference>
<dbReference type="SUPFAM" id="SSF52540">
    <property type="entry name" value="P-loop containing nucleoside triphosphate hydrolases"/>
    <property type="match status" value="1"/>
</dbReference>
<protein>
    <submittedName>
        <fullName evidence="7">Kinesin-like protein KIF23</fullName>
    </submittedName>
</protein>
<sequence length="153" mass="17599">MPVPKTPSGNRRQIDPEFADMINVQDHCKVDEVDEDNVYSVFVSYIEIYNNYIYDLLEEAPFEQIKPKPPQSKILREDQNHNMYVTGCTEVEVKSTEEAFEVFWRGQKKRRIANTQLNRESSRSHSVFIIKLAQAPLDADGDNVLQVNSGAGY</sequence>
<proteinExistence type="inferred from homology"/>
<accession>R0KIH3</accession>
<keyword evidence="4" id="KW-0206">Cytoskeleton</keyword>